<dbReference type="PRINTS" id="PR00337">
    <property type="entry name" value="LEUILEVALBP"/>
</dbReference>
<feature type="domain" description="Leucine-binding protein" evidence="6">
    <location>
        <begin position="41"/>
        <end position="379"/>
    </location>
</feature>
<evidence type="ECO:0000256" key="5">
    <source>
        <dbReference type="SAM" id="SignalP"/>
    </source>
</evidence>
<dbReference type="KEGG" id="bliq:INP51_11430"/>
<organism evidence="7 8">
    <name type="scientific">Blautia liquoris</name>
    <dbReference type="NCBI Taxonomy" id="2779518"/>
    <lineage>
        <taxon>Bacteria</taxon>
        <taxon>Bacillati</taxon>
        <taxon>Bacillota</taxon>
        <taxon>Clostridia</taxon>
        <taxon>Lachnospirales</taxon>
        <taxon>Lachnospiraceae</taxon>
        <taxon>Blautia</taxon>
    </lineage>
</organism>
<dbReference type="Proteomes" id="UP000593601">
    <property type="component" value="Chromosome"/>
</dbReference>
<reference evidence="7 8" key="1">
    <citation type="submission" date="2020-10" db="EMBL/GenBank/DDBJ databases">
        <title>Blautia liquoris sp.nov., isolated from the mud in a fermentation cellar used for the production of Chinese strong-flavoured liquor.</title>
        <authorList>
            <person name="Lu L."/>
        </authorList>
    </citation>
    <scope>NUCLEOTIDE SEQUENCE [LARGE SCALE GENOMIC DNA]</scope>
    <source>
        <strain evidence="7 8">LZLJ-3</strain>
    </source>
</reference>
<accession>A0A7M2RF68</accession>
<proteinExistence type="inferred from homology"/>
<keyword evidence="2" id="KW-0813">Transport</keyword>
<evidence type="ECO:0000256" key="4">
    <source>
        <dbReference type="ARBA" id="ARBA00022970"/>
    </source>
</evidence>
<keyword evidence="3 5" id="KW-0732">Signal</keyword>
<dbReference type="GO" id="GO:0006865">
    <property type="term" value="P:amino acid transport"/>
    <property type="evidence" value="ECO:0007669"/>
    <property type="project" value="UniProtKB-KW"/>
</dbReference>
<gene>
    <name evidence="7" type="ORF">INP51_11430</name>
</gene>
<evidence type="ECO:0000256" key="2">
    <source>
        <dbReference type="ARBA" id="ARBA00022448"/>
    </source>
</evidence>
<evidence type="ECO:0000256" key="3">
    <source>
        <dbReference type="ARBA" id="ARBA00022729"/>
    </source>
</evidence>
<comment type="similarity">
    <text evidence="1">Belongs to the leucine-binding protein family.</text>
</comment>
<dbReference type="Pfam" id="PF13458">
    <property type="entry name" value="Peripla_BP_6"/>
    <property type="match status" value="1"/>
</dbReference>
<sequence length="391" mass="41973">MKKKGLASLLCVTLFVTLISGCSSDANSDSDNKAGKGDNVVKLGLLAPLTGTNAEYGKGFEVAAEMAIEEINNAGGVNGKKLEIEVADSKGDQKESSDLARKFGDNDDIKAIIGDFASGSCMANAPIVDAAGIVQLSPTASNPDYASMSPYTFSIMGRQDGEAPFFAKYIVDKYLGKKKVGLIYINSDWGVSSIENFKMGAKEAGVEVVAEADYVQDEKDFSSLISKVQAASPEVVIIFDQGAVSQIINQIAQADWNVQVTALGPGTSQQIIDLAGENAEGLITSTPFFFDSENREQMDWKETFIKKAGFEPTVHPVVAYDSVYLIAEAIKMIGDGEITRDAIRDNLQKVKYEGLSGPIEFSEDGDIQRSYLICAVEDGKFVIKEGYDYAG</sequence>
<dbReference type="PROSITE" id="PS51257">
    <property type="entry name" value="PROKAR_LIPOPROTEIN"/>
    <property type="match status" value="1"/>
</dbReference>
<dbReference type="RefSeq" id="WP_193734973.1">
    <property type="nucleotide sequence ID" value="NZ_CP063304.1"/>
</dbReference>
<keyword evidence="8" id="KW-1185">Reference proteome</keyword>
<keyword evidence="4" id="KW-0029">Amino-acid transport</keyword>
<dbReference type="InterPro" id="IPR028081">
    <property type="entry name" value="Leu-bd"/>
</dbReference>
<feature type="chain" id="PRO_5032718833" evidence="5">
    <location>
        <begin position="29"/>
        <end position="391"/>
    </location>
</feature>
<evidence type="ECO:0000256" key="1">
    <source>
        <dbReference type="ARBA" id="ARBA00010062"/>
    </source>
</evidence>
<evidence type="ECO:0000259" key="6">
    <source>
        <dbReference type="Pfam" id="PF13458"/>
    </source>
</evidence>
<name>A0A7M2RF68_9FIRM</name>
<protein>
    <submittedName>
        <fullName evidence="7">ABC transporter substrate-binding protein</fullName>
    </submittedName>
</protein>
<evidence type="ECO:0000313" key="7">
    <source>
        <dbReference type="EMBL" id="QOV18611.1"/>
    </source>
</evidence>
<dbReference type="Gene3D" id="3.40.50.2300">
    <property type="match status" value="2"/>
</dbReference>
<evidence type="ECO:0000313" key="8">
    <source>
        <dbReference type="Proteomes" id="UP000593601"/>
    </source>
</evidence>
<dbReference type="InterPro" id="IPR000709">
    <property type="entry name" value="Leu_Ile_Val-bd"/>
</dbReference>
<dbReference type="InterPro" id="IPR028082">
    <property type="entry name" value="Peripla_BP_I"/>
</dbReference>
<feature type="signal peptide" evidence="5">
    <location>
        <begin position="1"/>
        <end position="28"/>
    </location>
</feature>
<dbReference type="PANTHER" id="PTHR30483">
    <property type="entry name" value="LEUCINE-SPECIFIC-BINDING PROTEIN"/>
    <property type="match status" value="1"/>
</dbReference>
<dbReference type="SUPFAM" id="SSF53822">
    <property type="entry name" value="Periplasmic binding protein-like I"/>
    <property type="match status" value="1"/>
</dbReference>
<dbReference type="CDD" id="cd06349">
    <property type="entry name" value="PBP1_ABC_HAAT-like"/>
    <property type="match status" value="1"/>
</dbReference>
<dbReference type="InterPro" id="IPR051010">
    <property type="entry name" value="BCAA_transport"/>
</dbReference>
<dbReference type="EMBL" id="CP063304">
    <property type="protein sequence ID" value="QOV18611.1"/>
    <property type="molecule type" value="Genomic_DNA"/>
</dbReference>
<dbReference type="PANTHER" id="PTHR30483:SF6">
    <property type="entry name" value="PERIPLASMIC BINDING PROTEIN OF ABC TRANSPORTER FOR NATURAL AMINO ACIDS"/>
    <property type="match status" value="1"/>
</dbReference>
<dbReference type="AlphaFoldDB" id="A0A7M2RF68"/>